<reference evidence="2" key="2">
    <citation type="submission" date="2020-11" db="EMBL/GenBank/DDBJ databases">
        <authorList>
            <person name="McCartney M.A."/>
            <person name="Auch B."/>
            <person name="Kono T."/>
            <person name="Mallez S."/>
            <person name="Becker A."/>
            <person name="Gohl D.M."/>
            <person name="Silverstein K.A.T."/>
            <person name="Koren S."/>
            <person name="Bechman K.B."/>
            <person name="Herman A."/>
            <person name="Abrahante J.E."/>
            <person name="Garbe J."/>
        </authorList>
    </citation>
    <scope>NUCLEOTIDE SEQUENCE</scope>
    <source>
        <strain evidence="2">Duluth1</strain>
        <tissue evidence="2">Whole animal</tissue>
    </source>
</reference>
<organism evidence="2 3">
    <name type="scientific">Dreissena polymorpha</name>
    <name type="common">Zebra mussel</name>
    <name type="synonym">Mytilus polymorpha</name>
    <dbReference type="NCBI Taxonomy" id="45954"/>
    <lineage>
        <taxon>Eukaryota</taxon>
        <taxon>Metazoa</taxon>
        <taxon>Spiralia</taxon>
        <taxon>Lophotrochozoa</taxon>
        <taxon>Mollusca</taxon>
        <taxon>Bivalvia</taxon>
        <taxon>Autobranchia</taxon>
        <taxon>Heteroconchia</taxon>
        <taxon>Euheterodonta</taxon>
        <taxon>Imparidentia</taxon>
        <taxon>Neoheterodontei</taxon>
        <taxon>Myida</taxon>
        <taxon>Dreissenoidea</taxon>
        <taxon>Dreissenidae</taxon>
        <taxon>Dreissena</taxon>
    </lineage>
</organism>
<evidence type="ECO:0000313" key="3">
    <source>
        <dbReference type="Proteomes" id="UP000828390"/>
    </source>
</evidence>
<dbReference type="EMBL" id="JAIWYP010000009">
    <property type="protein sequence ID" value="KAH3771894.1"/>
    <property type="molecule type" value="Genomic_DNA"/>
</dbReference>
<gene>
    <name evidence="1" type="ORF">DPMN_173221</name>
    <name evidence="2" type="ORF">DPMN_173223</name>
</gene>
<accession>A0A9D4E165</accession>
<keyword evidence="3" id="KW-1185">Reference proteome</keyword>
<comment type="caution">
    <text evidence="2">The sequence shown here is derived from an EMBL/GenBank/DDBJ whole genome shotgun (WGS) entry which is preliminary data.</text>
</comment>
<sequence length="102" mass="11821">MAVNKNNRRTGNKETQLHVFLTKTSTLKSPYQARYDFNTLRPVDQSGNQHSFSSTVNSRFLAVKSFLLYGSETWRVINTLNNKLKVLTNRSLQNILKITWTK</sequence>
<evidence type="ECO:0000313" key="2">
    <source>
        <dbReference type="EMBL" id="KAH3771894.1"/>
    </source>
</evidence>
<proteinExistence type="predicted"/>
<dbReference type="Proteomes" id="UP000828390">
    <property type="component" value="Unassembled WGS sequence"/>
</dbReference>
<dbReference type="AlphaFoldDB" id="A0A9D4E165"/>
<reference evidence="2" key="1">
    <citation type="journal article" date="2019" name="bioRxiv">
        <title>The Genome of the Zebra Mussel, Dreissena polymorpha: A Resource for Invasive Species Research.</title>
        <authorList>
            <person name="McCartney M.A."/>
            <person name="Auch B."/>
            <person name="Kono T."/>
            <person name="Mallez S."/>
            <person name="Zhang Y."/>
            <person name="Obille A."/>
            <person name="Becker A."/>
            <person name="Abrahante J.E."/>
            <person name="Garbe J."/>
            <person name="Badalamenti J.P."/>
            <person name="Herman A."/>
            <person name="Mangelson H."/>
            <person name="Liachko I."/>
            <person name="Sullivan S."/>
            <person name="Sone E.D."/>
            <person name="Koren S."/>
            <person name="Silverstein K.A.T."/>
            <person name="Beckman K.B."/>
            <person name="Gohl D.M."/>
        </authorList>
    </citation>
    <scope>NUCLEOTIDE SEQUENCE</scope>
    <source>
        <strain evidence="2">Duluth1</strain>
        <tissue evidence="2">Whole animal</tissue>
    </source>
</reference>
<protein>
    <submittedName>
        <fullName evidence="2">Uncharacterized protein</fullName>
    </submittedName>
</protein>
<name>A0A9D4E165_DREPO</name>
<dbReference type="EMBL" id="JAIWYP010000009">
    <property type="protein sequence ID" value="KAH3771892.1"/>
    <property type="molecule type" value="Genomic_DNA"/>
</dbReference>
<evidence type="ECO:0000313" key="1">
    <source>
        <dbReference type="EMBL" id="KAH3771892.1"/>
    </source>
</evidence>